<dbReference type="Pfam" id="PF13743">
    <property type="entry name" value="Thioredoxin_5"/>
    <property type="match status" value="1"/>
</dbReference>
<protein>
    <submittedName>
        <fullName evidence="1">Dithiol-disulfide isomerase</fullName>
    </submittedName>
</protein>
<keyword evidence="2" id="KW-1185">Reference proteome</keyword>
<gene>
    <name evidence="1" type="ORF">DCM90_00135</name>
</gene>
<dbReference type="SUPFAM" id="SSF52833">
    <property type="entry name" value="Thioredoxin-like"/>
    <property type="match status" value="1"/>
</dbReference>
<evidence type="ECO:0000313" key="1">
    <source>
        <dbReference type="EMBL" id="PWG00621.1"/>
    </source>
</evidence>
<organism evidence="1 2">
    <name type="scientific">Levilactobacillus bambusae</name>
    <dbReference type="NCBI Taxonomy" id="2024736"/>
    <lineage>
        <taxon>Bacteria</taxon>
        <taxon>Bacillati</taxon>
        <taxon>Bacillota</taxon>
        <taxon>Bacilli</taxon>
        <taxon>Lactobacillales</taxon>
        <taxon>Lactobacillaceae</taxon>
        <taxon>Levilactobacillus</taxon>
    </lineage>
</organism>
<evidence type="ECO:0000313" key="2">
    <source>
        <dbReference type="Proteomes" id="UP000245080"/>
    </source>
</evidence>
<name>A0A2V1N024_9LACO</name>
<dbReference type="RefSeq" id="WP_109249334.1">
    <property type="nucleotide sequence ID" value="NZ_QCXQ01000001.1"/>
</dbReference>
<dbReference type="AlphaFoldDB" id="A0A2V1N024"/>
<accession>A0A2V1N024</accession>
<dbReference type="GO" id="GO:0016853">
    <property type="term" value="F:isomerase activity"/>
    <property type="evidence" value="ECO:0007669"/>
    <property type="project" value="UniProtKB-KW"/>
</dbReference>
<dbReference type="Proteomes" id="UP000245080">
    <property type="component" value="Unassembled WGS sequence"/>
</dbReference>
<dbReference type="Gene3D" id="3.40.30.10">
    <property type="entry name" value="Glutaredoxin"/>
    <property type="match status" value="1"/>
</dbReference>
<dbReference type="InterPro" id="IPR036249">
    <property type="entry name" value="Thioredoxin-like_sf"/>
</dbReference>
<keyword evidence="1" id="KW-0413">Isomerase</keyword>
<proteinExistence type="predicted"/>
<dbReference type="EMBL" id="QCXQ01000001">
    <property type="protein sequence ID" value="PWG00621.1"/>
    <property type="molecule type" value="Genomic_DNA"/>
</dbReference>
<reference evidence="1 2" key="1">
    <citation type="journal article" date="2018" name="Int. J. Syst. Evol. Microbiol.">
        <title>Lactobacillus bambusae sp. nov., isolated from a traditional fermented Ma-bamboo shoots of Taiwan.</title>
        <authorList>
            <person name="Wang L.-T."/>
        </authorList>
    </citation>
    <scope>NUCLEOTIDE SEQUENCE [LARGE SCALE GENOMIC DNA]</scope>
    <source>
        <strain evidence="1 2">BS-W1</strain>
    </source>
</reference>
<comment type="caution">
    <text evidence="1">The sequence shown here is derived from an EMBL/GenBank/DDBJ whole genome shotgun (WGS) entry which is preliminary data.</text>
</comment>
<dbReference type="OrthoDB" id="2156137at2"/>
<sequence>MGGSILLEVYLFINPLSPKCLSSEKNIINLVHHLSEDVSFQFIPLLNMQIVSDTMIQLSLNKNDLATRNRQFQLHYNIILDYKAALFQGKKKGREFLMALQDQIMNNTQPYSEELAVSVANQVGLDLDMFKEDRRSDLAKRAFHADQKLAAEMKVVHSPSAVIYNYEVSDYGLLLEDVSYEALLDVCEQQGITVHAPVHSVPADAGTGKSFPNLRSL</sequence>